<dbReference type="SUPFAM" id="SSF117916">
    <property type="entry name" value="Fe-S cluster assembly (FSCA) domain-like"/>
    <property type="match status" value="1"/>
</dbReference>
<keyword evidence="6 8" id="KW-0408">Iron</keyword>
<evidence type="ECO:0000256" key="1">
    <source>
        <dbReference type="ARBA" id="ARBA00007352"/>
    </source>
</evidence>
<dbReference type="Proteomes" id="UP001595906">
    <property type="component" value="Unassembled WGS sequence"/>
</dbReference>
<feature type="binding site" evidence="8">
    <location>
        <begin position="104"/>
        <end position="111"/>
    </location>
    <ligand>
        <name>ATP</name>
        <dbReference type="ChEBI" id="CHEBI:30616"/>
    </ligand>
</feature>
<feature type="domain" description="MIP18 family-like" evidence="9">
    <location>
        <begin position="3"/>
        <end position="76"/>
    </location>
</feature>
<dbReference type="InterPro" id="IPR002744">
    <property type="entry name" value="MIP18-like"/>
</dbReference>
<evidence type="ECO:0000256" key="3">
    <source>
        <dbReference type="ARBA" id="ARBA00022723"/>
    </source>
</evidence>
<keyword evidence="7 8" id="KW-0411">Iron-sulfur</keyword>
<dbReference type="InterPro" id="IPR019591">
    <property type="entry name" value="Mrp/NBP35_ATP-bd"/>
</dbReference>
<dbReference type="InterPro" id="IPR033756">
    <property type="entry name" value="YlxH/NBP35"/>
</dbReference>
<dbReference type="RefSeq" id="WP_379011781.1">
    <property type="nucleotide sequence ID" value="NZ_JBHSDC010000002.1"/>
</dbReference>
<keyword evidence="3 8" id="KW-0479">Metal-binding</keyword>
<evidence type="ECO:0000256" key="6">
    <source>
        <dbReference type="ARBA" id="ARBA00023004"/>
    </source>
</evidence>
<keyword evidence="5 8" id="KW-0067">ATP-binding</keyword>
<protein>
    <recommendedName>
        <fullName evidence="8">Iron-sulfur cluster carrier protein</fullName>
    </recommendedName>
</protein>
<dbReference type="GO" id="GO:0005524">
    <property type="term" value="F:ATP binding"/>
    <property type="evidence" value="ECO:0007669"/>
    <property type="project" value="UniProtKB-KW"/>
</dbReference>
<evidence type="ECO:0000256" key="4">
    <source>
        <dbReference type="ARBA" id="ARBA00022741"/>
    </source>
</evidence>
<organism evidence="10 11">
    <name type="scientific">Parasediminibacterium paludis</name>
    <dbReference type="NCBI Taxonomy" id="908966"/>
    <lineage>
        <taxon>Bacteria</taxon>
        <taxon>Pseudomonadati</taxon>
        <taxon>Bacteroidota</taxon>
        <taxon>Chitinophagia</taxon>
        <taxon>Chitinophagales</taxon>
        <taxon>Chitinophagaceae</taxon>
        <taxon>Parasediminibacterium</taxon>
    </lineage>
</organism>
<dbReference type="InterPro" id="IPR000808">
    <property type="entry name" value="Mrp-like_CS"/>
</dbReference>
<proteinExistence type="inferred from homology"/>
<dbReference type="InterPro" id="IPR027417">
    <property type="entry name" value="P-loop_NTPase"/>
</dbReference>
<keyword evidence="11" id="KW-1185">Reference proteome</keyword>
<dbReference type="HAMAP" id="MF_02040">
    <property type="entry name" value="Mrp_NBP35"/>
    <property type="match status" value="1"/>
</dbReference>
<dbReference type="Pfam" id="PF10609">
    <property type="entry name" value="ParA"/>
    <property type="match status" value="1"/>
</dbReference>
<evidence type="ECO:0000259" key="9">
    <source>
        <dbReference type="Pfam" id="PF01883"/>
    </source>
</evidence>
<gene>
    <name evidence="10" type="ORF">ACFOW1_01495</name>
</gene>
<comment type="similarity">
    <text evidence="2">In the C-terminal section; belongs to the Mrp/NBP35 ATP-binding proteins family.</text>
</comment>
<dbReference type="Gene3D" id="3.30.300.130">
    <property type="entry name" value="Fe-S cluster assembly (FSCA)"/>
    <property type="match status" value="1"/>
</dbReference>
<evidence type="ECO:0000313" key="10">
    <source>
        <dbReference type="EMBL" id="MFC4230546.1"/>
    </source>
</evidence>
<dbReference type="PANTHER" id="PTHR42961:SF2">
    <property type="entry name" value="IRON-SULFUR PROTEIN NUBPL"/>
    <property type="match status" value="1"/>
</dbReference>
<evidence type="ECO:0000256" key="7">
    <source>
        <dbReference type="ARBA" id="ARBA00023014"/>
    </source>
</evidence>
<evidence type="ECO:0000256" key="2">
    <source>
        <dbReference type="ARBA" id="ARBA00008205"/>
    </source>
</evidence>
<evidence type="ECO:0000313" key="11">
    <source>
        <dbReference type="Proteomes" id="UP001595906"/>
    </source>
</evidence>
<dbReference type="InterPro" id="IPR034904">
    <property type="entry name" value="FSCA_dom_sf"/>
</dbReference>
<dbReference type="EMBL" id="JBHSDC010000002">
    <property type="protein sequence ID" value="MFC4230546.1"/>
    <property type="molecule type" value="Genomic_DNA"/>
</dbReference>
<dbReference type="Gene3D" id="3.40.50.300">
    <property type="entry name" value="P-loop containing nucleotide triphosphate hydrolases"/>
    <property type="match status" value="1"/>
</dbReference>
<dbReference type="PROSITE" id="PS01215">
    <property type="entry name" value="MRP"/>
    <property type="match status" value="1"/>
</dbReference>
<dbReference type="Pfam" id="PF01883">
    <property type="entry name" value="FeS_assembly_P"/>
    <property type="match status" value="1"/>
</dbReference>
<keyword evidence="8" id="KW-0378">Hydrolase</keyword>
<evidence type="ECO:0000256" key="8">
    <source>
        <dbReference type="HAMAP-Rule" id="MF_02040"/>
    </source>
</evidence>
<reference evidence="11" key="1">
    <citation type="journal article" date="2019" name="Int. J. Syst. Evol. Microbiol.">
        <title>The Global Catalogue of Microorganisms (GCM) 10K type strain sequencing project: providing services to taxonomists for standard genome sequencing and annotation.</title>
        <authorList>
            <consortium name="The Broad Institute Genomics Platform"/>
            <consortium name="The Broad Institute Genome Sequencing Center for Infectious Disease"/>
            <person name="Wu L."/>
            <person name="Ma J."/>
        </authorList>
    </citation>
    <scope>NUCLEOTIDE SEQUENCE [LARGE SCALE GENOMIC DNA]</scope>
    <source>
        <strain evidence="11">CECT 8010</strain>
    </source>
</reference>
<evidence type="ECO:0000256" key="5">
    <source>
        <dbReference type="ARBA" id="ARBA00022840"/>
    </source>
</evidence>
<keyword evidence="4 8" id="KW-0547">Nucleotide-binding</keyword>
<sequence length="364" mass="38765">MTEAAILQALSNVQEPDLGKDLVTLNMVKDIKIDGNNVAFTIILTTPACPMKDMMRKASENAVKLLVNKEAVVTVSFTSNTTSNRKDAQQVLGGVKNIIAVVSGKGGVGKSTVSANLALALAEGGASVGLMDADIYGPSVPIMFGVRGERPMMKDVNGKGVIIPLEKYGIKLMSIGLLVDERNAVVWRGPMASSAIKQFVTDVDWSELDYLVIDMPPGTGDIHLTLMQTVPVTGVVIVTTPQAVALADAKKGIAMFAQAQINVPIIGLVENMAYFTPEELPNNKYYLFGKEGGKRLADEYDLPFLGQVPLVQSIREGGDAGVPAMVGTDTLSQQAFRDVTATAVRNIAMRNANVPKTKMIEVTA</sequence>
<dbReference type="PANTHER" id="PTHR42961">
    <property type="entry name" value="IRON-SULFUR PROTEIN NUBPL"/>
    <property type="match status" value="1"/>
</dbReference>
<dbReference type="SUPFAM" id="SSF52540">
    <property type="entry name" value="P-loop containing nucleoside triphosphate hydrolases"/>
    <property type="match status" value="1"/>
</dbReference>
<comment type="similarity">
    <text evidence="1">In the N-terminal section; belongs to the MIP18 family.</text>
</comment>
<dbReference type="InterPro" id="IPR044304">
    <property type="entry name" value="NUBPL-like"/>
</dbReference>
<dbReference type="CDD" id="cd02037">
    <property type="entry name" value="Mrp_NBP35"/>
    <property type="match status" value="1"/>
</dbReference>
<comment type="function">
    <text evidence="8">Binds and transfers iron-sulfur (Fe-S) clusters to target apoproteins. Can hydrolyze ATP.</text>
</comment>
<comment type="subunit">
    <text evidence="8">Homodimer.</text>
</comment>
<comment type="similarity">
    <text evidence="8">Belongs to the Mrp/NBP35 ATP-binding proteins family.</text>
</comment>
<accession>A0ABV8PV61</accession>
<name>A0ABV8PV61_9BACT</name>
<comment type="caution">
    <text evidence="10">The sequence shown here is derived from an EMBL/GenBank/DDBJ whole genome shotgun (WGS) entry which is preliminary data.</text>
</comment>